<protein>
    <submittedName>
        <fullName evidence="2">Uncharacterized protein</fullName>
    </submittedName>
</protein>
<dbReference type="EMBL" id="JAOB01000042">
    <property type="protein sequence ID" value="EUA42339.1"/>
    <property type="molecule type" value="Genomic_DNA"/>
</dbReference>
<dbReference type="PATRIC" id="fig|1299334.3.peg.4360"/>
<accession>X8BES8</accession>
<feature type="compositionally biased region" description="Basic and acidic residues" evidence="1">
    <location>
        <begin position="77"/>
        <end position="96"/>
    </location>
</feature>
<proteinExistence type="predicted"/>
<comment type="caution">
    <text evidence="2">The sequence shown here is derived from an EMBL/GenBank/DDBJ whole genome shotgun (WGS) entry which is preliminary data.</text>
</comment>
<evidence type="ECO:0000256" key="1">
    <source>
        <dbReference type="SAM" id="MobiDB-lite"/>
    </source>
</evidence>
<name>X8BES8_MYCXE</name>
<dbReference type="AlphaFoldDB" id="X8BES8"/>
<evidence type="ECO:0000313" key="2">
    <source>
        <dbReference type="EMBL" id="EUA42339.1"/>
    </source>
</evidence>
<reference evidence="2" key="1">
    <citation type="submission" date="2014-01" db="EMBL/GenBank/DDBJ databases">
        <authorList>
            <person name="Brown-Elliot B."/>
            <person name="Wallace R."/>
            <person name="Lenaerts A."/>
            <person name="Ordway D."/>
            <person name="DeGroote M.A."/>
            <person name="Parker T."/>
            <person name="Sizemore C."/>
            <person name="Tallon L.J."/>
            <person name="Sadzewicz L.K."/>
            <person name="Sengamalay N."/>
            <person name="Fraser C.M."/>
            <person name="Hine E."/>
            <person name="Shefchek K.A."/>
            <person name="Das S.P."/>
            <person name="Tettelin H."/>
        </authorList>
    </citation>
    <scope>NUCLEOTIDE SEQUENCE [LARGE SCALE GENOMIC DNA]</scope>
    <source>
        <strain evidence="2">4042</strain>
    </source>
</reference>
<sequence>MSAERCFATVMLDEDLWRSLVAIGADHRVAWVHGCMLERGHRGDHQALVCRAGVQDYWVQWDASRKPHLNAVVDLPAPRREAHPATDAPRLPREEAGPGIADTFRASASGPLDSRESGSRDNALWAIASALQRLADVIAAAFDASEDPGRHGRRRGTNR</sequence>
<organism evidence="2">
    <name type="scientific">Mycobacterium xenopi 4042</name>
    <dbReference type="NCBI Taxonomy" id="1299334"/>
    <lineage>
        <taxon>Bacteria</taxon>
        <taxon>Bacillati</taxon>
        <taxon>Actinomycetota</taxon>
        <taxon>Actinomycetes</taxon>
        <taxon>Mycobacteriales</taxon>
        <taxon>Mycobacteriaceae</taxon>
        <taxon>Mycobacterium</taxon>
    </lineage>
</organism>
<gene>
    <name evidence="2" type="ORF">I553_6199</name>
</gene>
<feature type="region of interest" description="Disordered" evidence="1">
    <location>
        <begin position="75"/>
        <end position="119"/>
    </location>
</feature>